<name>A0A7W9SSD6_ARMRO</name>
<keyword evidence="3" id="KW-1185">Reference proteome</keyword>
<protein>
    <submittedName>
        <fullName evidence="2">Uncharacterized protein</fullName>
    </submittedName>
</protein>
<feature type="transmembrane region" description="Helical" evidence="1">
    <location>
        <begin position="86"/>
        <end position="106"/>
    </location>
</feature>
<dbReference type="Proteomes" id="UP000520814">
    <property type="component" value="Unassembled WGS sequence"/>
</dbReference>
<keyword evidence="1" id="KW-1133">Transmembrane helix</keyword>
<gene>
    <name evidence="2" type="ORF">HNQ39_003641</name>
</gene>
<keyword evidence="1" id="KW-0472">Membrane</keyword>
<proteinExistence type="predicted"/>
<feature type="transmembrane region" description="Helical" evidence="1">
    <location>
        <begin position="118"/>
        <end position="137"/>
    </location>
</feature>
<dbReference type="AlphaFoldDB" id="A0A7W9SSD6"/>
<reference evidence="2 3" key="1">
    <citation type="submission" date="2020-08" db="EMBL/GenBank/DDBJ databases">
        <title>Genomic Encyclopedia of Type Strains, Phase IV (KMG-IV): sequencing the most valuable type-strain genomes for metagenomic binning, comparative biology and taxonomic classification.</title>
        <authorList>
            <person name="Goeker M."/>
        </authorList>
    </citation>
    <scope>NUCLEOTIDE SEQUENCE [LARGE SCALE GENOMIC DNA]</scope>
    <source>
        <strain evidence="2 3">DSM 23562</strain>
    </source>
</reference>
<evidence type="ECO:0000256" key="1">
    <source>
        <dbReference type="SAM" id="Phobius"/>
    </source>
</evidence>
<accession>A0A7W9SSD6</accession>
<feature type="transmembrane region" description="Helical" evidence="1">
    <location>
        <begin position="55"/>
        <end position="77"/>
    </location>
</feature>
<evidence type="ECO:0000313" key="3">
    <source>
        <dbReference type="Proteomes" id="UP000520814"/>
    </source>
</evidence>
<dbReference type="EMBL" id="JACHGW010000003">
    <property type="protein sequence ID" value="MBB6051831.1"/>
    <property type="molecule type" value="Genomic_DNA"/>
</dbReference>
<sequence>MQQQHERPKTAHRPVRLNGIERFFATLSLVFGSAGFVYFWQLFWGNWSNQRLDYLIAQVALLLGLFASSLAGLFLFLRLRKGARGLYLVAAVMSTALLLFTLYDGWNRGELGYSGEYLPILGIAATLFWLSWLTWYVKQREGEKDI</sequence>
<organism evidence="2 3">
    <name type="scientific">Armatimonas rosea</name>
    <dbReference type="NCBI Taxonomy" id="685828"/>
    <lineage>
        <taxon>Bacteria</taxon>
        <taxon>Bacillati</taxon>
        <taxon>Armatimonadota</taxon>
        <taxon>Armatimonadia</taxon>
        <taxon>Armatimonadales</taxon>
        <taxon>Armatimonadaceae</taxon>
        <taxon>Armatimonas</taxon>
    </lineage>
</organism>
<evidence type="ECO:0000313" key="2">
    <source>
        <dbReference type="EMBL" id="MBB6051831.1"/>
    </source>
</evidence>
<feature type="transmembrane region" description="Helical" evidence="1">
    <location>
        <begin position="23"/>
        <end position="43"/>
    </location>
</feature>
<dbReference type="RefSeq" id="WP_184199647.1">
    <property type="nucleotide sequence ID" value="NZ_JACHGW010000003.1"/>
</dbReference>
<comment type="caution">
    <text evidence="2">The sequence shown here is derived from an EMBL/GenBank/DDBJ whole genome shotgun (WGS) entry which is preliminary data.</text>
</comment>
<keyword evidence="1" id="KW-0812">Transmembrane</keyword>